<keyword evidence="1" id="KW-0472">Membrane</keyword>
<keyword evidence="1" id="KW-1133">Transmembrane helix</keyword>
<accession>A0A927BZ19</accession>
<feature type="transmembrane region" description="Helical" evidence="1">
    <location>
        <begin position="227"/>
        <end position="246"/>
    </location>
</feature>
<evidence type="ECO:0000313" key="4">
    <source>
        <dbReference type="Proteomes" id="UP000610558"/>
    </source>
</evidence>
<feature type="transmembrane region" description="Helical" evidence="1">
    <location>
        <begin position="163"/>
        <end position="182"/>
    </location>
</feature>
<dbReference type="RefSeq" id="WP_190762840.1">
    <property type="nucleotide sequence ID" value="NZ_JACXLD010000002.1"/>
</dbReference>
<dbReference type="PANTHER" id="PTHR42208">
    <property type="entry name" value="HEAVY METAL TRANSPORTER-RELATED"/>
    <property type="match status" value="1"/>
</dbReference>
<evidence type="ECO:0000259" key="2">
    <source>
        <dbReference type="Pfam" id="PF13386"/>
    </source>
</evidence>
<dbReference type="AlphaFoldDB" id="A0A927BZ19"/>
<name>A0A927BZ19_9GAMM</name>
<feature type="transmembrane region" description="Helical" evidence="1">
    <location>
        <begin position="113"/>
        <end position="132"/>
    </location>
</feature>
<proteinExistence type="predicted"/>
<dbReference type="Proteomes" id="UP000610558">
    <property type="component" value="Unassembled WGS sequence"/>
</dbReference>
<gene>
    <name evidence="3" type="ORF">IB286_04240</name>
</gene>
<organism evidence="3 4">
    <name type="scientific">Spongiibacter pelagi</name>
    <dbReference type="NCBI Taxonomy" id="2760804"/>
    <lineage>
        <taxon>Bacteria</taxon>
        <taxon>Pseudomonadati</taxon>
        <taxon>Pseudomonadota</taxon>
        <taxon>Gammaproteobacteria</taxon>
        <taxon>Cellvibrionales</taxon>
        <taxon>Spongiibacteraceae</taxon>
        <taxon>Spongiibacter</taxon>
    </lineage>
</organism>
<keyword evidence="4" id="KW-1185">Reference proteome</keyword>
<comment type="caution">
    <text evidence="3">The sequence shown here is derived from an EMBL/GenBank/DDBJ whole genome shotgun (WGS) entry which is preliminary data.</text>
</comment>
<dbReference type="InterPro" id="IPR039447">
    <property type="entry name" value="UreH-like_TM_dom"/>
</dbReference>
<dbReference type="Pfam" id="PF13386">
    <property type="entry name" value="DsbD_2"/>
    <property type="match status" value="1"/>
</dbReference>
<protein>
    <submittedName>
        <fullName evidence="3">Sulfite exporter TauE/SafE family protein</fullName>
    </submittedName>
</protein>
<sequence>MITEALSYSAAFMLGLIGSPHCVGMCGGIAGVLANATPQQSASKTSEHYIPVVERQSHRSPPSQYGFLAVFQFGRLLSYSLLGLIAGGVISGIASLGQLALDDLKWITVTLRVLASLMLIAVAFSIAGWGQLSQRLEAMGNLLWKKIQPLTRALLPINNLGKAFSIGILWGFLPCGLIYSALAWSALSGSPMHAASLMFCFGLGTVPAVLSVSSIASLRPTHTSNPLIRSGFAIVLIIIALAPWFVMPANNHQHHSTPATETSAHPHQH</sequence>
<feature type="domain" description="Urease accessory protein UreH-like transmembrane" evidence="2">
    <location>
        <begin position="10"/>
        <end position="240"/>
    </location>
</feature>
<dbReference type="EMBL" id="JACXLD010000002">
    <property type="protein sequence ID" value="MBD2858208.1"/>
    <property type="molecule type" value="Genomic_DNA"/>
</dbReference>
<reference evidence="3" key="1">
    <citation type="submission" date="2020-09" db="EMBL/GenBank/DDBJ databases">
        <authorList>
            <person name="Yoon J.-W."/>
        </authorList>
    </citation>
    <scope>NUCLEOTIDE SEQUENCE</scope>
    <source>
        <strain evidence="3">KMU-158</strain>
    </source>
</reference>
<evidence type="ECO:0000313" key="3">
    <source>
        <dbReference type="EMBL" id="MBD2858208.1"/>
    </source>
</evidence>
<dbReference type="PANTHER" id="PTHR42208:SF1">
    <property type="entry name" value="HEAVY METAL TRANSPORTER"/>
    <property type="match status" value="1"/>
</dbReference>
<feature type="transmembrane region" description="Helical" evidence="1">
    <location>
        <begin position="76"/>
        <end position="101"/>
    </location>
</feature>
<keyword evidence="1" id="KW-0812">Transmembrane</keyword>
<feature type="transmembrane region" description="Helical" evidence="1">
    <location>
        <begin position="194"/>
        <end position="215"/>
    </location>
</feature>
<evidence type="ECO:0000256" key="1">
    <source>
        <dbReference type="SAM" id="Phobius"/>
    </source>
</evidence>